<proteinExistence type="predicted"/>
<dbReference type="KEGG" id="epl:P4G45_12730"/>
<name>A0AAU7CVF8_9BACT</name>
<feature type="region of interest" description="Disordered" evidence="1">
    <location>
        <begin position="60"/>
        <end position="92"/>
    </location>
</feature>
<evidence type="ECO:0000313" key="2">
    <source>
        <dbReference type="EMBL" id="XBH09344.1"/>
    </source>
</evidence>
<sequence length="118" mass="13626">MNLRNALLGIVAVTTLAFVPGSLIAQGPPPPEYRSGYGPQQPWETAPPEYQEIERRGFHDGIEGARKDYGNHRRPDVNNRDEYRHPHVSRQDRRAYREAFRRGYSVGVEHLMNGNMRR</sequence>
<dbReference type="EMBL" id="CP121194">
    <property type="protein sequence ID" value="XBH09344.1"/>
    <property type="molecule type" value="Genomic_DNA"/>
</dbReference>
<dbReference type="EMBL" id="CP121195">
    <property type="protein sequence ID" value="XBH12631.1"/>
    <property type="molecule type" value="Genomic_DNA"/>
</dbReference>
<accession>A0AAU7D6Y8</accession>
<dbReference type="RefSeq" id="WP_348266854.1">
    <property type="nucleotide sequence ID" value="NZ_CP121194.1"/>
</dbReference>
<evidence type="ECO:0000313" key="3">
    <source>
        <dbReference type="EMBL" id="XBH12631.1"/>
    </source>
</evidence>
<reference evidence="2" key="1">
    <citation type="submission" date="2023-03" db="EMBL/GenBank/DDBJ databases">
        <title>Edaphobacter sp.</title>
        <authorList>
            <person name="Huber K.J."/>
            <person name="Papendorf J."/>
            <person name="Pilke C."/>
            <person name="Bunk B."/>
            <person name="Sproeer C."/>
            <person name="Pester M."/>
        </authorList>
    </citation>
    <scope>NUCLEOTIDE SEQUENCE</scope>
    <source>
        <strain evidence="2">DSM 109919</strain>
        <strain evidence="3">DSM 109920</strain>
    </source>
</reference>
<protein>
    <submittedName>
        <fullName evidence="2">Uncharacterized protein</fullName>
    </submittedName>
</protein>
<dbReference type="AlphaFoldDB" id="A0AAU7CVF8"/>
<gene>
    <name evidence="2" type="ORF">P4G45_12730</name>
    <name evidence="3" type="ORF">P8936_13145</name>
</gene>
<accession>A0AAU7CVF8</accession>
<organism evidence="2">
    <name type="scientific">Edaphobacter paludis</name>
    <dbReference type="NCBI Taxonomy" id="3035702"/>
    <lineage>
        <taxon>Bacteria</taxon>
        <taxon>Pseudomonadati</taxon>
        <taxon>Acidobacteriota</taxon>
        <taxon>Terriglobia</taxon>
        <taxon>Terriglobales</taxon>
        <taxon>Acidobacteriaceae</taxon>
        <taxon>Edaphobacter</taxon>
    </lineage>
</organism>
<evidence type="ECO:0000256" key="1">
    <source>
        <dbReference type="SAM" id="MobiDB-lite"/>
    </source>
</evidence>